<evidence type="ECO:0000313" key="2">
    <source>
        <dbReference type="EMBL" id="GGX15409.1"/>
    </source>
</evidence>
<evidence type="ECO:0000256" key="1">
    <source>
        <dbReference type="SAM" id="Phobius"/>
    </source>
</evidence>
<name>A0A918N2Y0_9FLAO</name>
<evidence type="ECO:0000313" key="3">
    <source>
        <dbReference type="Proteomes" id="UP000601108"/>
    </source>
</evidence>
<protein>
    <submittedName>
        <fullName evidence="2">Uncharacterized protein</fullName>
    </submittedName>
</protein>
<gene>
    <name evidence="2" type="ORF">GCM10007384_16360</name>
</gene>
<keyword evidence="1" id="KW-0472">Membrane</keyword>
<accession>A0A918N2Y0</accession>
<keyword evidence="1" id="KW-0812">Transmembrane</keyword>
<dbReference type="AlphaFoldDB" id="A0A918N2Y0"/>
<comment type="caution">
    <text evidence="2">The sequence shown here is derived from an EMBL/GenBank/DDBJ whole genome shotgun (WGS) entry which is preliminary data.</text>
</comment>
<sequence length="81" mass="9518">MKKKNKKRKSHTNTSDVVPISEVKKRFKHIIPRFPNNNSETNLQTKNEMFYGFKEFIEDYKLAISFIGLTLILIFLALVSK</sequence>
<reference evidence="2 3" key="1">
    <citation type="journal article" date="2014" name="Int. J. Syst. Evol. Microbiol.">
        <title>Complete genome sequence of Corynebacterium casei LMG S-19264T (=DSM 44701T), isolated from a smear-ripened cheese.</title>
        <authorList>
            <consortium name="US DOE Joint Genome Institute (JGI-PGF)"/>
            <person name="Walter F."/>
            <person name="Albersmeier A."/>
            <person name="Kalinowski J."/>
            <person name="Ruckert C."/>
        </authorList>
    </citation>
    <scope>NUCLEOTIDE SEQUENCE [LARGE SCALE GENOMIC DNA]</scope>
    <source>
        <strain evidence="2 3">KCTC 12285</strain>
    </source>
</reference>
<dbReference type="Proteomes" id="UP000601108">
    <property type="component" value="Unassembled WGS sequence"/>
</dbReference>
<dbReference type="RefSeq" id="WP_027411679.1">
    <property type="nucleotide sequence ID" value="NZ_BMWS01000008.1"/>
</dbReference>
<keyword evidence="1" id="KW-1133">Transmembrane helix</keyword>
<feature type="transmembrane region" description="Helical" evidence="1">
    <location>
        <begin position="62"/>
        <end position="80"/>
    </location>
</feature>
<dbReference type="EMBL" id="BMWS01000008">
    <property type="protein sequence ID" value="GGX15409.1"/>
    <property type="molecule type" value="Genomic_DNA"/>
</dbReference>
<proteinExistence type="predicted"/>
<organism evidence="2 3">
    <name type="scientific">Aquimarina muelleri</name>
    <dbReference type="NCBI Taxonomy" id="279356"/>
    <lineage>
        <taxon>Bacteria</taxon>
        <taxon>Pseudomonadati</taxon>
        <taxon>Bacteroidota</taxon>
        <taxon>Flavobacteriia</taxon>
        <taxon>Flavobacteriales</taxon>
        <taxon>Flavobacteriaceae</taxon>
        <taxon>Aquimarina</taxon>
    </lineage>
</organism>
<keyword evidence="3" id="KW-1185">Reference proteome</keyword>